<dbReference type="SUPFAM" id="SSF54001">
    <property type="entry name" value="Cysteine proteinases"/>
    <property type="match status" value="1"/>
</dbReference>
<organism evidence="2 3">
    <name type="scientific">Arabidopsis arenosa</name>
    <name type="common">Sand rock-cress</name>
    <name type="synonym">Cardaminopsis arenosa</name>
    <dbReference type="NCBI Taxonomy" id="38785"/>
    <lineage>
        <taxon>Eukaryota</taxon>
        <taxon>Viridiplantae</taxon>
        <taxon>Streptophyta</taxon>
        <taxon>Embryophyta</taxon>
        <taxon>Tracheophyta</taxon>
        <taxon>Spermatophyta</taxon>
        <taxon>Magnoliopsida</taxon>
        <taxon>eudicotyledons</taxon>
        <taxon>Gunneridae</taxon>
        <taxon>Pentapetalae</taxon>
        <taxon>rosids</taxon>
        <taxon>malvids</taxon>
        <taxon>Brassicales</taxon>
        <taxon>Brassicaceae</taxon>
        <taxon>Camelineae</taxon>
        <taxon>Arabidopsis</taxon>
    </lineage>
</organism>
<name>A0A8S1ZDF2_ARAAE</name>
<accession>A0A8S1ZDF2</accession>
<dbReference type="InterPro" id="IPR000668">
    <property type="entry name" value="Peptidase_C1A_C"/>
</dbReference>
<dbReference type="Proteomes" id="UP000682877">
    <property type="component" value="Chromosome 1"/>
</dbReference>
<dbReference type="InterPro" id="IPR038765">
    <property type="entry name" value="Papain-like_cys_pep_sf"/>
</dbReference>
<feature type="domain" description="Peptidase C1A papain C-terminal" evidence="1">
    <location>
        <begin position="116"/>
        <end position="216"/>
    </location>
</feature>
<reference evidence="2" key="1">
    <citation type="submission" date="2021-01" db="EMBL/GenBank/DDBJ databases">
        <authorList>
            <person name="Bezrukov I."/>
        </authorList>
    </citation>
    <scope>NUCLEOTIDE SEQUENCE</scope>
</reference>
<protein>
    <recommendedName>
        <fullName evidence="1">Peptidase C1A papain C-terminal domain-containing protein</fullName>
    </recommendedName>
</protein>
<gene>
    <name evidence="2" type="ORF">AARE701A_LOCUS1118</name>
</gene>
<evidence type="ECO:0000313" key="3">
    <source>
        <dbReference type="Proteomes" id="UP000682877"/>
    </source>
</evidence>
<dbReference type="Gene3D" id="3.90.70.10">
    <property type="entry name" value="Cysteine proteinases"/>
    <property type="match status" value="1"/>
</dbReference>
<dbReference type="Pfam" id="PF00112">
    <property type="entry name" value="Peptidase_C1"/>
    <property type="match status" value="1"/>
</dbReference>
<dbReference type="AlphaFoldDB" id="A0A8S1ZDF2"/>
<dbReference type="GO" id="GO:0006508">
    <property type="term" value="P:proteolysis"/>
    <property type="evidence" value="ECO:0007669"/>
    <property type="project" value="InterPro"/>
</dbReference>
<proteinExistence type="predicted"/>
<dbReference type="EMBL" id="LR999451">
    <property type="protein sequence ID" value="CAE5957409.1"/>
    <property type="molecule type" value="Genomic_DNA"/>
</dbReference>
<evidence type="ECO:0000259" key="1">
    <source>
        <dbReference type="Pfam" id="PF00112"/>
    </source>
</evidence>
<evidence type="ECO:0000313" key="2">
    <source>
        <dbReference type="EMBL" id="CAE5957409.1"/>
    </source>
</evidence>
<keyword evidence="3" id="KW-1185">Reference proteome</keyword>
<sequence length="328" mass="37023">MSRIIGRCLFQEAEVCWAIALIRQFEALSKIDKSLDLDQALSIQELINNIPKQFIEDDGTLLDMVHAKDPLWTYGTVLEHVCPLTYALNITGSSPEPAVRYMINEMTIHYLDTYMDDYKDFGEVCFEETIERLLTISPLAARIPMCWSSYKSTENGQIYDPTPDEIAEANENGYGHHMLLTGYGIDENNIPYWEFQDTKGDTWGDEGFVRVRRQVNLVTEFVEIEASPFHRPMCIDPGRALVAVAYLSRQEYRKALVTVVGEGAAEKARELSGCDVKGWDITVVGVTDLGAKRNRSSSCRSLPMKSKALDEEDKGVESSTKFFGVFNL</sequence>
<dbReference type="GO" id="GO:0008234">
    <property type="term" value="F:cysteine-type peptidase activity"/>
    <property type="evidence" value="ECO:0007669"/>
    <property type="project" value="InterPro"/>
</dbReference>